<dbReference type="AlphaFoldDB" id="A0A8F1SBV0"/>
<evidence type="ECO:0000313" key="2">
    <source>
        <dbReference type="Proteomes" id="UP000679129"/>
    </source>
</evidence>
<dbReference type="Pfam" id="PF13541">
    <property type="entry name" value="ChlI"/>
    <property type="match status" value="1"/>
</dbReference>
<gene>
    <name evidence="1" type="ORF">KOY48_00845</name>
</gene>
<dbReference type="Proteomes" id="UP000679129">
    <property type="component" value="Chromosome"/>
</dbReference>
<keyword evidence="2" id="KW-1185">Reference proteome</keyword>
<dbReference type="InterPro" id="IPR020568">
    <property type="entry name" value="Ribosomal_Su5_D2-typ_SF"/>
</dbReference>
<evidence type="ECO:0008006" key="3">
    <source>
        <dbReference type="Google" id="ProtNLM"/>
    </source>
</evidence>
<organism evidence="1 2">
    <name type="scientific">Candidatus Minimicrobia naudis</name>
    <dbReference type="NCBI Taxonomy" id="2841263"/>
    <lineage>
        <taxon>Bacteria</taxon>
        <taxon>Candidatus Saccharimonadota</taxon>
        <taxon>Candidatus Saccharimonadota incertae sedis</taxon>
        <taxon>Candidatus Minimicrobia</taxon>
    </lineage>
</organism>
<dbReference type="KEGG" id="mnd:KOY48_00845"/>
<accession>A0A8F1SBV0</accession>
<dbReference type="InterPro" id="IPR014721">
    <property type="entry name" value="Ribsml_uS5_D2-typ_fold_subgr"/>
</dbReference>
<sequence>MFQLHPTDFCGQIIEVEGDMSKGFPSLQIVGMGNKAIDESRDRVRSAIKTSSLDFPKGKLVINLAPAELPKDGSHFDLPIALSILCVGGVLNPKRLKFMRFLRVN</sequence>
<dbReference type="SUPFAM" id="SSF54211">
    <property type="entry name" value="Ribosomal protein S5 domain 2-like"/>
    <property type="match status" value="1"/>
</dbReference>
<evidence type="ECO:0000313" key="1">
    <source>
        <dbReference type="EMBL" id="QWQ32414.1"/>
    </source>
</evidence>
<name>A0A8F1SBV0_9BACT</name>
<reference evidence="1" key="1">
    <citation type="submission" date="2021-06" db="EMBL/GenBank/DDBJ databases">
        <title>An adapted protocol for Saccharibacteria cultivation: two new species join this phylum of Candidate Phyla Radiations.</title>
        <authorList>
            <person name="Ibrahim A."/>
            <person name="Maatouk M."/>
            <person name="Zgheib R."/>
            <person name="Haddad G."/>
            <person name="Bou Khalil J."/>
            <person name="Raoult D."/>
            <person name="Bittar F."/>
        </authorList>
    </citation>
    <scope>NUCLEOTIDE SEQUENCE</scope>
    <source>
        <strain evidence="1">IHU1</strain>
    </source>
</reference>
<dbReference type="EMBL" id="CP076460">
    <property type="protein sequence ID" value="QWQ32414.1"/>
    <property type="molecule type" value="Genomic_DNA"/>
</dbReference>
<protein>
    <recommendedName>
        <fullName evidence="3">Magnesium chelatase</fullName>
    </recommendedName>
</protein>
<dbReference type="Gene3D" id="3.30.230.10">
    <property type="match status" value="1"/>
</dbReference>
<proteinExistence type="predicted"/>